<dbReference type="Pfam" id="PF13620">
    <property type="entry name" value="CarboxypepD_reg"/>
    <property type="match status" value="1"/>
</dbReference>
<dbReference type="CDD" id="cd14256">
    <property type="entry name" value="Dockerin_I"/>
    <property type="match status" value="1"/>
</dbReference>
<dbReference type="EMBL" id="UINC01000943">
    <property type="protein sequence ID" value="SUZ64818.1"/>
    <property type="molecule type" value="Genomic_DNA"/>
</dbReference>
<evidence type="ECO:0000313" key="2">
    <source>
        <dbReference type="EMBL" id="SUZ64818.1"/>
    </source>
</evidence>
<dbReference type="InterPro" id="IPR013783">
    <property type="entry name" value="Ig-like_fold"/>
</dbReference>
<sequence>MEEKTVKNVRTILLLASFIISGTNAQEICPIENLNVLGGDGQNIVYWDEPANPFLVTFMVAITTDSWPTEISWDLVNNGTGAVIASISPGDLTSAGELYTWEYDIEHGNYTFTIYDTFGDGNSGGFVLYIDGTAIYTFVPEAYTEYEVVFDTQGRWYGATSVSYLDPVPFEKGDEYDLSVLETLELSGPVKAGAGNFEIIRDVPIECGVFSRYTVHSGNGDVLGETTELEYAHTGLDNGTEYCYYVTVTYEGDNAVSVPSETLCATPEEWIAAAPSNLMSFPGDEEMLLIWQGPGGGGGGGTEGDKIENPFIVTGLPFSAEGTTEGFEDDYDEVCPYTNSGSADVVYMMTSSGATYDFTLCTNTAYDSKIYILDIDGIVLESDATTYGIACNDDACSTPSFTSPYVSDLPGITLPAGLYYVVVDGYGSNNGAYTLDISISTQQSEDPVVSQDQARTEYDFIGYNVYVDDALVNDEVVEFSSYTVTGIQNEVTYTFAVAAVYDGPVGGDNYESDTINVQDASLYLFGDISGVIDDPNGTPLDSVVMTASGASDTTDADGAYTLWNLNVGTHIVQASRSGFYINTAEVSVLAQAAPTLQNITLSPDMPSPVALLAEPGDEKVFLSWRSPGSVAFYDIAYYDDVFEGQIGCGAGGCAFGVRFTPANYPATLQGFVLSMQGDAGSTGASVDVYLDPAGAAAGPAGDPITVVASADLSSPDGAFVQYSFDVSDQGIEVSSGDIYIIVNDGGGFLGIADDLEPISPEYFDRNWVTTGYGWNTIADEYYGLAGDFGILASFLGAPGQAAYAVAASGEVVDAPELDYGRLSNYSQDTFTQGSDTDSDYILSDLYVPRPVPSLIRNGTRDDSLEVYNVYQVADDATTTLVSTTTDTVDTIIVSENYNNYCYHVKAQWNTGDPSTGGYGVLESRPSNTACAIPYAVGDANFDSETTIADVLALVDFILEETAPSDAAFNNCDINRDDALNIADVVMIVDIIAGTSTGRVSGSGSMAFVDLSAQYQSSELLVNLDYDGALKGFQFDLSYDPELVTIGAPGLGFVQDNVMITYSKLSDGLIKVIVVDIEGETVQSNQQDLVRIPYSFNGDILDISGISISDIFVSGPKGKIADVASRTVSANVKLVPGVFALHQNYPNPFNPKTEIRFDLPEASIVEVAIYNLMGQKVKTLTNKEITPGYHVLQWDGTNDRGSMVSTGMYFYTLHTNKYHSMRKMLFLK</sequence>
<gene>
    <name evidence="2" type="ORF">METZ01_LOCUS17672</name>
</gene>
<dbReference type="AlphaFoldDB" id="A0A381PES0"/>
<feature type="domain" description="FlgD/Vpr Ig-like" evidence="1">
    <location>
        <begin position="1153"/>
        <end position="1212"/>
    </location>
</feature>
<evidence type="ECO:0000259" key="1">
    <source>
        <dbReference type="Pfam" id="PF13860"/>
    </source>
</evidence>
<dbReference type="InterPro" id="IPR026444">
    <property type="entry name" value="Secre_tail"/>
</dbReference>
<dbReference type="Gene3D" id="2.60.120.380">
    <property type="match status" value="1"/>
</dbReference>
<dbReference type="Gene3D" id="2.60.40.1120">
    <property type="entry name" value="Carboxypeptidase-like, regulatory domain"/>
    <property type="match status" value="1"/>
</dbReference>
<dbReference type="GO" id="GO:0000272">
    <property type="term" value="P:polysaccharide catabolic process"/>
    <property type="evidence" value="ECO:0007669"/>
    <property type="project" value="InterPro"/>
</dbReference>
<dbReference type="SUPFAM" id="SSF63446">
    <property type="entry name" value="Type I dockerin domain"/>
    <property type="match status" value="1"/>
</dbReference>
<dbReference type="InterPro" id="IPR036439">
    <property type="entry name" value="Dockerin_dom_sf"/>
</dbReference>
<dbReference type="Gene3D" id="2.60.40.4070">
    <property type="match status" value="1"/>
</dbReference>
<dbReference type="InterPro" id="IPR025965">
    <property type="entry name" value="FlgD/Vpr_Ig-like"/>
</dbReference>
<protein>
    <recommendedName>
        <fullName evidence="1">FlgD/Vpr Ig-like domain-containing protein</fullName>
    </recommendedName>
</protein>
<reference evidence="2" key="1">
    <citation type="submission" date="2018-05" db="EMBL/GenBank/DDBJ databases">
        <authorList>
            <person name="Lanie J.A."/>
            <person name="Ng W.-L."/>
            <person name="Kazmierczak K.M."/>
            <person name="Andrzejewski T.M."/>
            <person name="Davidsen T.M."/>
            <person name="Wayne K.J."/>
            <person name="Tettelin H."/>
            <person name="Glass J.I."/>
            <person name="Rusch D."/>
            <person name="Podicherti R."/>
            <person name="Tsui H.-C.T."/>
            <person name="Winkler M.E."/>
        </authorList>
    </citation>
    <scope>NUCLEOTIDE SEQUENCE</scope>
</reference>
<dbReference type="Gene3D" id="1.10.1330.10">
    <property type="entry name" value="Dockerin domain"/>
    <property type="match status" value="1"/>
</dbReference>
<dbReference type="Pfam" id="PF13860">
    <property type="entry name" value="FlgD_ig"/>
    <property type="match status" value="1"/>
</dbReference>
<accession>A0A381PES0</accession>
<dbReference type="Gene3D" id="2.60.40.10">
    <property type="entry name" value="Immunoglobulins"/>
    <property type="match status" value="1"/>
</dbReference>
<dbReference type="Gene3D" id="2.60.40.680">
    <property type="match status" value="1"/>
</dbReference>
<proteinExistence type="predicted"/>
<dbReference type="NCBIfam" id="TIGR04183">
    <property type="entry name" value="Por_Secre_tail"/>
    <property type="match status" value="1"/>
</dbReference>
<organism evidence="2">
    <name type="scientific">marine metagenome</name>
    <dbReference type="NCBI Taxonomy" id="408172"/>
    <lineage>
        <taxon>unclassified sequences</taxon>
        <taxon>metagenomes</taxon>
        <taxon>ecological metagenomes</taxon>
    </lineage>
</organism>
<dbReference type="InterPro" id="IPR018247">
    <property type="entry name" value="EF_Hand_1_Ca_BS"/>
</dbReference>
<dbReference type="PROSITE" id="PS00018">
    <property type="entry name" value="EF_HAND_1"/>
    <property type="match status" value="1"/>
</dbReference>
<dbReference type="SUPFAM" id="SSF49464">
    <property type="entry name" value="Carboxypeptidase regulatory domain-like"/>
    <property type="match status" value="1"/>
</dbReference>
<dbReference type="InterPro" id="IPR008969">
    <property type="entry name" value="CarboxyPept-like_regulatory"/>
</dbReference>
<name>A0A381PES0_9ZZZZ</name>